<accession>A0A1H9F7S6</accession>
<feature type="signal peptide" evidence="3">
    <location>
        <begin position="1"/>
        <end position="24"/>
    </location>
</feature>
<dbReference type="GO" id="GO:0008270">
    <property type="term" value="F:zinc ion binding"/>
    <property type="evidence" value="ECO:0007669"/>
    <property type="project" value="InterPro"/>
</dbReference>
<dbReference type="AlphaFoldDB" id="A0A1H9F7S6"/>
<dbReference type="Pfam" id="PF09223">
    <property type="entry name" value="ZinT"/>
    <property type="match status" value="1"/>
</dbReference>
<evidence type="ECO:0000313" key="6">
    <source>
        <dbReference type="Proteomes" id="UP000242515"/>
    </source>
</evidence>
<protein>
    <submittedName>
        <fullName evidence="5">Zn/Cd-binding protein ZinT</fullName>
    </submittedName>
</protein>
<feature type="chain" id="PRO_5017208162" evidence="3">
    <location>
        <begin position="25"/>
        <end position="214"/>
    </location>
</feature>
<dbReference type="InterPro" id="IPR012674">
    <property type="entry name" value="Calycin"/>
</dbReference>
<evidence type="ECO:0000259" key="4">
    <source>
        <dbReference type="Pfam" id="PF09223"/>
    </source>
</evidence>
<feature type="domain" description="ZinT" evidence="4">
    <location>
        <begin position="36"/>
        <end position="214"/>
    </location>
</feature>
<keyword evidence="2" id="KW-0862">Zinc</keyword>
<reference evidence="6" key="1">
    <citation type="submission" date="2016-10" db="EMBL/GenBank/DDBJ databases">
        <authorList>
            <person name="Varghese N."/>
            <person name="Submissions S."/>
        </authorList>
    </citation>
    <scope>NUCLEOTIDE SEQUENCE [LARGE SCALE GENOMIC DNA]</scope>
    <source>
        <strain evidence="6">8N4</strain>
    </source>
</reference>
<dbReference type="Proteomes" id="UP000242515">
    <property type="component" value="Unassembled WGS sequence"/>
</dbReference>
<name>A0A1H9F7S6_9GAMM</name>
<dbReference type="Gene3D" id="2.40.128.20">
    <property type="match status" value="1"/>
</dbReference>
<evidence type="ECO:0000256" key="1">
    <source>
        <dbReference type="ARBA" id="ARBA00022729"/>
    </source>
</evidence>
<evidence type="ECO:0000256" key="3">
    <source>
        <dbReference type="SAM" id="SignalP"/>
    </source>
</evidence>
<dbReference type="EMBL" id="FOGC01000002">
    <property type="protein sequence ID" value="SEQ33919.1"/>
    <property type="molecule type" value="Genomic_DNA"/>
</dbReference>
<dbReference type="InterPro" id="IPR015304">
    <property type="entry name" value="ZinT_dom"/>
</dbReference>
<dbReference type="RefSeq" id="WP_092672998.1">
    <property type="nucleotide sequence ID" value="NZ_FOGC01000002.1"/>
</dbReference>
<keyword evidence="6" id="KW-1185">Reference proteome</keyword>
<keyword evidence="1 3" id="KW-0732">Signal</keyword>
<sequence>MIFTPLKKRLVLALLYSAPIGVWAHGSHGHVMSAEEKKISQGEFSDQQVADRPLSDWDGVWQSVYPLLQKGALAPVFKAKAAAQHKSENEIADYYQTGYRTDIDSIEIENGKVEFIQGQNKTSCHYHSAGYKILTYPSGKRGVRYLFECRDTASKAPRYLQFSDHRIAPHHSDHFHIFLGNDSQQALFTELHHWPTYFPYQMMEKDIIDDMLHH</sequence>
<organism evidence="5 6">
    <name type="scientific">Rosenbergiella nectarea</name>
    <dbReference type="NCBI Taxonomy" id="988801"/>
    <lineage>
        <taxon>Bacteria</taxon>
        <taxon>Pseudomonadati</taxon>
        <taxon>Pseudomonadota</taxon>
        <taxon>Gammaproteobacteria</taxon>
        <taxon>Enterobacterales</taxon>
        <taxon>Erwiniaceae</taxon>
        <taxon>Rosenbergiella</taxon>
    </lineage>
</organism>
<dbReference type="STRING" id="988801.SAMN05216522_102198"/>
<evidence type="ECO:0000256" key="2">
    <source>
        <dbReference type="ARBA" id="ARBA00022833"/>
    </source>
</evidence>
<evidence type="ECO:0000313" key="5">
    <source>
        <dbReference type="EMBL" id="SEQ33919.1"/>
    </source>
</evidence>
<dbReference type="SUPFAM" id="SSF50814">
    <property type="entry name" value="Lipocalins"/>
    <property type="match status" value="1"/>
</dbReference>
<gene>
    <name evidence="5" type="ORF">SAMN05216522_102198</name>
</gene>
<proteinExistence type="predicted"/>
<dbReference type="OrthoDB" id="9810636at2"/>